<dbReference type="InterPro" id="IPR020751">
    <property type="entry name" value="aa-tRNA-synth_I_codon-bd_sub2"/>
</dbReference>
<evidence type="ECO:0000313" key="8">
    <source>
        <dbReference type="Proteomes" id="UP000567293"/>
    </source>
</evidence>
<gene>
    <name evidence="7" type="ORF">HRJ53_13920</name>
</gene>
<comment type="caution">
    <text evidence="7">The sequence shown here is derived from an EMBL/GenBank/DDBJ whole genome shotgun (WGS) entry which is preliminary data.</text>
</comment>
<keyword evidence="3" id="KW-0067">ATP-binding</keyword>
<dbReference type="Proteomes" id="UP000567293">
    <property type="component" value="Unassembled WGS sequence"/>
</dbReference>
<dbReference type="EMBL" id="JACDQQ010001348">
    <property type="protein sequence ID" value="MBA0086081.1"/>
    <property type="molecule type" value="Genomic_DNA"/>
</dbReference>
<reference evidence="7" key="1">
    <citation type="submission" date="2020-06" db="EMBL/GenBank/DDBJ databases">
        <title>Legume-microbial interactions unlock mineral nutrients during tropical forest succession.</title>
        <authorList>
            <person name="Epihov D.Z."/>
        </authorList>
    </citation>
    <scope>NUCLEOTIDE SEQUENCE [LARGE SCALE GENOMIC DNA]</scope>
    <source>
        <strain evidence="7">Pan2503</strain>
    </source>
</reference>
<accession>A0A7V8NRG4</accession>
<keyword evidence="4" id="KW-0648">Protein biosynthesis</keyword>
<name>A0A7V8NRG4_9BACT</name>
<dbReference type="GO" id="GO:0005524">
    <property type="term" value="F:ATP binding"/>
    <property type="evidence" value="ECO:0007669"/>
    <property type="project" value="UniProtKB-KW"/>
</dbReference>
<dbReference type="AlphaFoldDB" id="A0A7V8NRG4"/>
<organism evidence="7 8">
    <name type="scientific">Candidatus Acidiferrum panamense</name>
    <dbReference type="NCBI Taxonomy" id="2741543"/>
    <lineage>
        <taxon>Bacteria</taxon>
        <taxon>Pseudomonadati</taxon>
        <taxon>Acidobacteriota</taxon>
        <taxon>Terriglobia</taxon>
        <taxon>Candidatus Acidiferrales</taxon>
        <taxon>Candidatus Acidiferrum</taxon>
    </lineage>
</organism>
<keyword evidence="5" id="KW-0030">Aminoacyl-tRNA synthetase</keyword>
<keyword evidence="2" id="KW-0547">Nucleotide-binding</keyword>
<dbReference type="GO" id="GO:0006412">
    <property type="term" value="P:translation"/>
    <property type="evidence" value="ECO:0007669"/>
    <property type="project" value="UniProtKB-KW"/>
</dbReference>
<evidence type="ECO:0000256" key="1">
    <source>
        <dbReference type="ARBA" id="ARBA00022598"/>
    </source>
</evidence>
<dbReference type="InterPro" id="IPR008925">
    <property type="entry name" value="aa_tRNA-synth_I_cd-bd_sf"/>
</dbReference>
<evidence type="ECO:0000313" key="7">
    <source>
        <dbReference type="EMBL" id="MBA0086081.1"/>
    </source>
</evidence>
<feature type="domain" description="Aminoacyl-tRNA synthetase class I anticodon-binding" evidence="6">
    <location>
        <begin position="2"/>
        <end position="111"/>
    </location>
</feature>
<dbReference type="InterPro" id="IPR045462">
    <property type="entry name" value="aa-tRNA-synth_I_cd-bd"/>
</dbReference>
<evidence type="ECO:0000256" key="5">
    <source>
        <dbReference type="ARBA" id="ARBA00023146"/>
    </source>
</evidence>
<protein>
    <submittedName>
        <fullName evidence="7">Glutamate--tRNA ligase</fullName>
    </submittedName>
</protein>
<proteinExistence type="predicted"/>
<dbReference type="Gene3D" id="1.10.10.350">
    <property type="match status" value="1"/>
</dbReference>
<dbReference type="GO" id="GO:0004812">
    <property type="term" value="F:aminoacyl-tRNA ligase activity"/>
    <property type="evidence" value="ECO:0007669"/>
    <property type="project" value="UniProtKB-KW"/>
</dbReference>
<evidence type="ECO:0000256" key="3">
    <source>
        <dbReference type="ARBA" id="ARBA00022840"/>
    </source>
</evidence>
<evidence type="ECO:0000259" key="6">
    <source>
        <dbReference type="Pfam" id="PF19269"/>
    </source>
</evidence>
<dbReference type="SUPFAM" id="SSF48163">
    <property type="entry name" value="An anticodon-binding domain of class I aminoacyl-tRNA synthetases"/>
    <property type="match status" value="1"/>
</dbReference>
<keyword evidence="1 7" id="KW-0436">Ligase</keyword>
<evidence type="ECO:0000256" key="4">
    <source>
        <dbReference type="ARBA" id="ARBA00022917"/>
    </source>
</evidence>
<dbReference type="GO" id="GO:0000049">
    <property type="term" value="F:tRNA binding"/>
    <property type="evidence" value="ECO:0007669"/>
    <property type="project" value="InterPro"/>
</dbReference>
<keyword evidence="8" id="KW-1185">Reference proteome</keyword>
<sequence length="118" mass="12817">IRLLPDFSTWARAFFSDDFTRDATAKEKFWKDPKVPELLAKLAEALANLKAWNHDACDHATRGVAEAADVKAALLINATRVAIVGQAVAPPLFDTMVALGQQHVVRRLHEAVSGAAKA</sequence>
<evidence type="ECO:0000256" key="2">
    <source>
        <dbReference type="ARBA" id="ARBA00022741"/>
    </source>
</evidence>
<dbReference type="Pfam" id="PF19269">
    <property type="entry name" value="Anticodon_2"/>
    <property type="match status" value="1"/>
</dbReference>
<feature type="non-terminal residue" evidence="7">
    <location>
        <position position="1"/>
    </location>
</feature>